<keyword evidence="2" id="KW-1185">Reference proteome</keyword>
<gene>
    <name evidence="1" type="ORF">PghCCS26_47420</name>
</gene>
<dbReference type="EMBL" id="BTCL01000021">
    <property type="protein sequence ID" value="GMK47612.1"/>
    <property type="molecule type" value="Genomic_DNA"/>
</dbReference>
<comment type="caution">
    <text evidence="1">The sequence shown here is derived from an EMBL/GenBank/DDBJ whole genome shotgun (WGS) entry which is preliminary data.</text>
</comment>
<proteinExistence type="predicted"/>
<dbReference type="Proteomes" id="UP001285921">
    <property type="component" value="Unassembled WGS sequence"/>
</dbReference>
<dbReference type="RefSeq" id="WP_317981535.1">
    <property type="nucleotide sequence ID" value="NZ_BTCL01000021.1"/>
</dbReference>
<evidence type="ECO:0000313" key="1">
    <source>
        <dbReference type="EMBL" id="GMK47612.1"/>
    </source>
</evidence>
<protein>
    <submittedName>
        <fullName evidence="1">Uncharacterized protein</fullName>
    </submittedName>
</protein>
<evidence type="ECO:0000313" key="2">
    <source>
        <dbReference type="Proteomes" id="UP001285921"/>
    </source>
</evidence>
<name>A0ABQ6NU01_9BACL</name>
<reference evidence="1 2" key="1">
    <citation type="submission" date="2023-05" db="EMBL/GenBank/DDBJ databases">
        <title>Draft genome of Paenibacillus sp. CCS26.</title>
        <authorList>
            <person name="Akita H."/>
            <person name="Shinto Y."/>
            <person name="Kimura Z."/>
        </authorList>
    </citation>
    <scope>NUCLEOTIDE SEQUENCE [LARGE SCALE GENOMIC DNA]</scope>
    <source>
        <strain evidence="1 2">CCS26</strain>
    </source>
</reference>
<sequence>MVDIAKVEEVVSSAITEAESNREFSGDEIVKFAAEKVRNDLGISCVYEYTGGFDSPGYRIDCYAIAYVTDDGDVGIYAYQYELY</sequence>
<organism evidence="1 2">
    <name type="scientific">Paenibacillus glycanilyticus</name>
    <dbReference type="NCBI Taxonomy" id="126569"/>
    <lineage>
        <taxon>Bacteria</taxon>
        <taxon>Bacillati</taxon>
        <taxon>Bacillota</taxon>
        <taxon>Bacilli</taxon>
        <taxon>Bacillales</taxon>
        <taxon>Paenibacillaceae</taxon>
        <taxon>Paenibacillus</taxon>
    </lineage>
</organism>
<accession>A0ABQ6NU01</accession>